<gene>
    <name evidence="1" type="ORF">HDF16_006086</name>
</gene>
<protein>
    <submittedName>
        <fullName evidence="1">Uncharacterized protein</fullName>
    </submittedName>
</protein>
<sequence>MEYPLSITSLIETDREGHSLRSPLTCVMAEADLGPYASFGSPEFFFGKLVEVSENTIQHFKNAPEVEVLFRRARYSFEALSPTGSFKLVRRS</sequence>
<dbReference type="AlphaFoldDB" id="A0A7W7ZK06"/>
<name>A0A7W7ZK06_9BACT</name>
<reference evidence="1 2" key="1">
    <citation type="submission" date="2020-08" db="EMBL/GenBank/DDBJ databases">
        <title>Genomic Encyclopedia of Type Strains, Phase IV (KMG-V): Genome sequencing to study the core and pangenomes of soil and plant-associated prokaryotes.</title>
        <authorList>
            <person name="Whitman W."/>
        </authorList>
    </citation>
    <scope>NUCLEOTIDE SEQUENCE [LARGE SCALE GENOMIC DNA]</scope>
    <source>
        <strain evidence="1 2">M8UP14</strain>
    </source>
</reference>
<dbReference type="Proteomes" id="UP000540989">
    <property type="component" value="Unassembled WGS sequence"/>
</dbReference>
<dbReference type="RefSeq" id="WP_184224198.1">
    <property type="nucleotide sequence ID" value="NZ_JACHIP010000038.1"/>
</dbReference>
<comment type="caution">
    <text evidence="1">The sequence shown here is derived from an EMBL/GenBank/DDBJ whole genome shotgun (WGS) entry which is preliminary data.</text>
</comment>
<keyword evidence="2" id="KW-1185">Reference proteome</keyword>
<evidence type="ECO:0000313" key="2">
    <source>
        <dbReference type="Proteomes" id="UP000540989"/>
    </source>
</evidence>
<proteinExistence type="predicted"/>
<accession>A0A7W7ZK06</accession>
<evidence type="ECO:0000313" key="1">
    <source>
        <dbReference type="EMBL" id="MBB5061350.1"/>
    </source>
</evidence>
<dbReference type="EMBL" id="JACHIP010000038">
    <property type="protein sequence ID" value="MBB5061350.1"/>
    <property type="molecule type" value="Genomic_DNA"/>
</dbReference>
<organism evidence="1 2">
    <name type="scientific">Granulicella aggregans</name>
    <dbReference type="NCBI Taxonomy" id="474949"/>
    <lineage>
        <taxon>Bacteria</taxon>
        <taxon>Pseudomonadati</taxon>
        <taxon>Acidobacteriota</taxon>
        <taxon>Terriglobia</taxon>
        <taxon>Terriglobales</taxon>
        <taxon>Acidobacteriaceae</taxon>
        <taxon>Granulicella</taxon>
    </lineage>
</organism>